<keyword evidence="5 7" id="KW-0472">Membrane</keyword>
<comment type="cofactor">
    <cofactor evidence="6">
        <name>Zn(2+)</name>
        <dbReference type="ChEBI" id="CHEBI:29105"/>
    </cofactor>
</comment>
<dbReference type="GO" id="GO:0016811">
    <property type="term" value="F:hydrolase activity, acting on carbon-nitrogen (but not peptide) bonds, in linear amides"/>
    <property type="evidence" value="ECO:0007669"/>
    <property type="project" value="InterPro"/>
</dbReference>
<feature type="binding site" evidence="6">
    <location>
        <position position="74"/>
    </location>
    <ligand>
        <name>Zn(2+)</name>
        <dbReference type="ChEBI" id="CHEBI:29105"/>
        <note>catalytic</note>
    </ligand>
</feature>
<feature type="transmembrane region" description="Helical" evidence="7">
    <location>
        <begin position="79"/>
        <end position="100"/>
    </location>
</feature>
<evidence type="ECO:0000256" key="5">
    <source>
        <dbReference type="ARBA" id="ARBA00023136"/>
    </source>
</evidence>
<evidence type="ECO:0008006" key="10">
    <source>
        <dbReference type="Google" id="ProtNLM"/>
    </source>
</evidence>
<evidence type="ECO:0000256" key="4">
    <source>
        <dbReference type="ARBA" id="ARBA00022989"/>
    </source>
</evidence>
<feature type="transmembrane region" description="Helical" evidence="7">
    <location>
        <begin position="26"/>
        <end position="43"/>
    </location>
</feature>
<proteinExistence type="predicted"/>
<dbReference type="GO" id="GO:0006672">
    <property type="term" value="P:ceramide metabolic process"/>
    <property type="evidence" value="ECO:0007669"/>
    <property type="project" value="InterPro"/>
</dbReference>
<dbReference type="GO" id="GO:0046872">
    <property type="term" value="F:metal ion binding"/>
    <property type="evidence" value="ECO:0007669"/>
    <property type="project" value="UniProtKB-KW"/>
</dbReference>
<organism evidence="8 9">
    <name type="scientific">Candidatus Beckwithbacteria bacterium CG2_30_44_31</name>
    <dbReference type="NCBI Taxonomy" id="1805035"/>
    <lineage>
        <taxon>Bacteria</taxon>
        <taxon>Candidatus Beckwithiibacteriota</taxon>
    </lineage>
</organism>
<evidence type="ECO:0000313" key="9">
    <source>
        <dbReference type="Proteomes" id="UP000183605"/>
    </source>
</evidence>
<evidence type="ECO:0000256" key="3">
    <source>
        <dbReference type="ARBA" id="ARBA00022801"/>
    </source>
</evidence>
<name>A0A1J5B7V5_9BACT</name>
<feature type="transmembrane region" description="Helical" evidence="7">
    <location>
        <begin position="112"/>
        <end position="130"/>
    </location>
</feature>
<evidence type="ECO:0000313" key="8">
    <source>
        <dbReference type="EMBL" id="OIP02974.1"/>
    </source>
</evidence>
<reference evidence="8 9" key="1">
    <citation type="journal article" date="2016" name="Environ. Microbiol.">
        <title>Genomic resolution of a cold subsurface aquifer community provides metabolic insights for novel microbes adapted to high CO concentrations.</title>
        <authorList>
            <person name="Probst A.J."/>
            <person name="Castelle C.J."/>
            <person name="Singh A."/>
            <person name="Brown C.T."/>
            <person name="Anantharaman K."/>
            <person name="Sharon I."/>
            <person name="Hug L.A."/>
            <person name="Burstein D."/>
            <person name="Emerson J.B."/>
            <person name="Thomas B.C."/>
            <person name="Banfield J.F."/>
        </authorList>
    </citation>
    <scope>NUCLEOTIDE SEQUENCE [LARGE SCALE GENOMIC DNA]</scope>
    <source>
        <strain evidence="8">CG2_30_44_31</strain>
    </source>
</reference>
<comment type="caution">
    <text evidence="8">The sequence shown here is derived from an EMBL/GenBank/DDBJ whole genome shotgun (WGS) entry which is preliminary data.</text>
</comment>
<accession>A0A1J5B7V5</accession>
<dbReference type="GO" id="GO:0016020">
    <property type="term" value="C:membrane"/>
    <property type="evidence" value="ECO:0007669"/>
    <property type="project" value="UniProtKB-SubCell"/>
</dbReference>
<keyword evidence="2 7" id="KW-0812">Transmembrane</keyword>
<dbReference type="InterPro" id="IPR008901">
    <property type="entry name" value="ACER"/>
</dbReference>
<keyword evidence="6" id="KW-0862">Zinc</keyword>
<comment type="subcellular location">
    <subcellularLocation>
        <location evidence="1">Membrane</location>
        <topology evidence="1">Multi-pass membrane protein</topology>
    </subcellularLocation>
</comment>
<feature type="transmembrane region" description="Helical" evidence="7">
    <location>
        <begin position="165"/>
        <end position="183"/>
    </location>
</feature>
<evidence type="ECO:0000256" key="1">
    <source>
        <dbReference type="ARBA" id="ARBA00004141"/>
    </source>
</evidence>
<dbReference type="EMBL" id="MNXQ01000052">
    <property type="protein sequence ID" value="OIP02974.1"/>
    <property type="molecule type" value="Genomic_DNA"/>
</dbReference>
<keyword evidence="4 7" id="KW-1133">Transmembrane helix</keyword>
<feature type="transmembrane region" description="Helical" evidence="7">
    <location>
        <begin position="136"/>
        <end position="153"/>
    </location>
</feature>
<keyword evidence="3" id="KW-0378">Hydrolase</keyword>
<evidence type="ECO:0000256" key="2">
    <source>
        <dbReference type="ARBA" id="ARBA00022692"/>
    </source>
</evidence>
<gene>
    <name evidence="8" type="ORF">AUK18_02905</name>
</gene>
<evidence type="ECO:0000256" key="6">
    <source>
        <dbReference type="PIRSR" id="PIRSR608901-2"/>
    </source>
</evidence>
<dbReference type="Proteomes" id="UP000183605">
    <property type="component" value="Unassembled WGS sequence"/>
</dbReference>
<protein>
    <recommendedName>
        <fullName evidence="10">Histidine kinase N-terminal 7TM region domain-containing protein</fullName>
    </recommendedName>
</protein>
<sequence>MFDQFELFVRSRPNCEFLKNNLHGQPVNLITNLAFFICGWKVYKLLRKHKINKKEFWWLFYGIMIIGLGSSIHHYHSNLATLIIDGLPMLGVMCLTVYLLARYLFKANQSKALTVTLGYILLIGAIMLLLNNIFRPVIVLSLSSQLVCIPMILISARQRQENTKVLITATVFFLLAAAAAEVGKLPLSHLRGVKIIYT</sequence>
<dbReference type="AlphaFoldDB" id="A0A1J5B7V5"/>
<feature type="transmembrane region" description="Helical" evidence="7">
    <location>
        <begin position="55"/>
        <end position="73"/>
    </location>
</feature>
<dbReference type="Pfam" id="PF05875">
    <property type="entry name" value="Ceramidase"/>
    <property type="match status" value="1"/>
</dbReference>
<evidence type="ECO:0000256" key="7">
    <source>
        <dbReference type="SAM" id="Phobius"/>
    </source>
</evidence>
<keyword evidence="6" id="KW-0479">Metal-binding</keyword>